<dbReference type="AlphaFoldDB" id="A0A645FCR4"/>
<name>A0A645FCR4_9ZZZZ</name>
<protein>
    <submittedName>
        <fullName evidence="1">Uncharacterized protein</fullName>
    </submittedName>
</protein>
<reference evidence="1" key="1">
    <citation type="submission" date="2019-08" db="EMBL/GenBank/DDBJ databases">
        <authorList>
            <person name="Kucharzyk K."/>
            <person name="Murdoch R.W."/>
            <person name="Higgins S."/>
            <person name="Loffler F."/>
        </authorList>
    </citation>
    <scope>NUCLEOTIDE SEQUENCE</scope>
</reference>
<sequence length="247" mass="27495">MVSVFFLVLMLVGCGMAVIFYIDSYIDVTDNDTETTLSGSYVVRNDEFNNLALIEDDTGPSLWIGYLISDSITIPHTSIISKFADTYGRKPSGRTIDRISQSNPSVLTLNDASYSLFQFSDTNSANDNAAPFYHATALNPNSPEDTFVITKSIIDTQNIEFLLSFTESKFGSHVDGGVLRRFDGSRFRNNVTYSESLSNNNLIDYKISSTPSGHLYCHIFAAMNVTEGEFSNIYWTNLAYLGHLQLD</sequence>
<dbReference type="EMBL" id="VSSQ01058471">
    <property type="protein sequence ID" value="MPN12178.1"/>
    <property type="molecule type" value="Genomic_DNA"/>
</dbReference>
<proteinExistence type="predicted"/>
<evidence type="ECO:0000313" key="1">
    <source>
        <dbReference type="EMBL" id="MPN12178.1"/>
    </source>
</evidence>
<accession>A0A645FCR4</accession>
<comment type="caution">
    <text evidence="1">The sequence shown here is derived from an EMBL/GenBank/DDBJ whole genome shotgun (WGS) entry which is preliminary data.</text>
</comment>
<organism evidence="1">
    <name type="scientific">bioreactor metagenome</name>
    <dbReference type="NCBI Taxonomy" id="1076179"/>
    <lineage>
        <taxon>unclassified sequences</taxon>
        <taxon>metagenomes</taxon>
        <taxon>ecological metagenomes</taxon>
    </lineage>
</organism>
<gene>
    <name evidence="1" type="ORF">SDC9_159490</name>
</gene>